<dbReference type="Gene3D" id="1.10.10.2520">
    <property type="entry name" value="Cell wall hydrolase SleB, domain 1"/>
    <property type="match status" value="1"/>
</dbReference>
<dbReference type="Pfam" id="PF07486">
    <property type="entry name" value="Hydrolase_2"/>
    <property type="match status" value="1"/>
</dbReference>
<evidence type="ECO:0000313" key="5">
    <source>
        <dbReference type="Proteomes" id="UP000243207"/>
    </source>
</evidence>
<dbReference type="EMBL" id="LT629736">
    <property type="protein sequence ID" value="SDS57165.1"/>
    <property type="molecule type" value="Genomic_DNA"/>
</dbReference>
<feature type="compositionally biased region" description="Basic and acidic residues" evidence="1">
    <location>
        <begin position="33"/>
        <end position="42"/>
    </location>
</feature>
<sequence length="202" mass="22661">MRLRWIATSLLALTLTNPTFAAEQQRQADKAIEKAETLEQKAVEQGSPPNASRSETITKTEVQAVDPAGEAPLDDAITCLARTIYWEAKGQAVDQMEAVANVVMNRLQTDDFPRSVCEVVKQGSETGSCQFSWWCDGRPDSVQEEVPYTQAKEVARRALNGQLKDHTDGALFFHDRNVSPSWAKTFKRTHRAGDFLFYKPRE</sequence>
<feature type="chain" id="PRO_5009260925" evidence="2">
    <location>
        <begin position="22"/>
        <end position="202"/>
    </location>
</feature>
<evidence type="ECO:0000313" key="4">
    <source>
        <dbReference type="EMBL" id="SDS57165.1"/>
    </source>
</evidence>
<name>A0A1H1TA50_9GAMM</name>
<reference evidence="5" key="1">
    <citation type="submission" date="2016-10" db="EMBL/GenBank/DDBJ databases">
        <authorList>
            <person name="Varghese N."/>
            <person name="Submissions S."/>
        </authorList>
    </citation>
    <scope>NUCLEOTIDE SEQUENCE [LARGE SCALE GENOMIC DNA]</scope>
    <source>
        <strain evidence="5">NRRL B-51270</strain>
    </source>
</reference>
<feature type="compositionally biased region" description="Polar residues" evidence="1">
    <location>
        <begin position="47"/>
        <end position="56"/>
    </location>
</feature>
<accession>A0A1H1TA50</accession>
<proteinExistence type="predicted"/>
<dbReference type="InterPro" id="IPR042047">
    <property type="entry name" value="SleB_dom1"/>
</dbReference>
<gene>
    <name evidence="4" type="ORF">SAMN05216421_1769</name>
</gene>
<protein>
    <submittedName>
        <fullName evidence="4">Cell Wall Hydrolase</fullName>
    </submittedName>
</protein>
<evidence type="ECO:0000259" key="3">
    <source>
        <dbReference type="Pfam" id="PF07486"/>
    </source>
</evidence>
<dbReference type="STRING" id="487184.SAMN05216421_1769"/>
<keyword evidence="5" id="KW-1185">Reference proteome</keyword>
<dbReference type="AlphaFoldDB" id="A0A1H1TA50"/>
<evidence type="ECO:0000256" key="1">
    <source>
        <dbReference type="SAM" id="MobiDB-lite"/>
    </source>
</evidence>
<feature type="domain" description="Cell wall hydrolase SleB" evidence="3">
    <location>
        <begin position="92"/>
        <end position="198"/>
    </location>
</feature>
<feature type="signal peptide" evidence="2">
    <location>
        <begin position="1"/>
        <end position="21"/>
    </location>
</feature>
<dbReference type="InterPro" id="IPR011105">
    <property type="entry name" value="Cell_wall_hydrolase_SleB"/>
</dbReference>
<dbReference type="RefSeq" id="WP_093393368.1">
    <property type="nucleotide sequence ID" value="NZ_LT629736.1"/>
</dbReference>
<dbReference type="GO" id="GO:0016787">
    <property type="term" value="F:hydrolase activity"/>
    <property type="evidence" value="ECO:0007669"/>
    <property type="project" value="UniProtKB-KW"/>
</dbReference>
<evidence type="ECO:0000256" key="2">
    <source>
        <dbReference type="SAM" id="SignalP"/>
    </source>
</evidence>
<feature type="region of interest" description="Disordered" evidence="1">
    <location>
        <begin position="33"/>
        <end position="56"/>
    </location>
</feature>
<keyword evidence="4" id="KW-0378">Hydrolase</keyword>
<keyword evidence="2" id="KW-0732">Signal</keyword>
<dbReference type="Proteomes" id="UP000243207">
    <property type="component" value="Chromosome I"/>
</dbReference>
<organism evidence="4 5">
    <name type="scientific">Halopseudomonas xinjiangensis</name>
    <dbReference type="NCBI Taxonomy" id="487184"/>
    <lineage>
        <taxon>Bacteria</taxon>
        <taxon>Pseudomonadati</taxon>
        <taxon>Pseudomonadota</taxon>
        <taxon>Gammaproteobacteria</taxon>
        <taxon>Pseudomonadales</taxon>
        <taxon>Pseudomonadaceae</taxon>
        <taxon>Halopseudomonas</taxon>
    </lineage>
</organism>
<dbReference type="OrthoDB" id="9785345at2"/>